<dbReference type="Proteomes" id="UP000440578">
    <property type="component" value="Unassembled WGS sequence"/>
</dbReference>
<feature type="transmembrane region" description="Helical" evidence="11">
    <location>
        <begin position="203"/>
        <end position="227"/>
    </location>
</feature>
<dbReference type="SMART" id="SM00469">
    <property type="entry name" value="WIF"/>
    <property type="match status" value="1"/>
</dbReference>
<dbReference type="GO" id="GO:0007409">
    <property type="term" value="P:axonogenesis"/>
    <property type="evidence" value="ECO:0007669"/>
    <property type="project" value="TreeGrafter"/>
</dbReference>
<dbReference type="SUPFAM" id="SSF56112">
    <property type="entry name" value="Protein kinase-like (PK-like)"/>
    <property type="match status" value="1"/>
</dbReference>
<dbReference type="GO" id="GO:0007169">
    <property type="term" value="P:cell surface receptor protein tyrosine kinase signaling pathway"/>
    <property type="evidence" value="ECO:0007669"/>
    <property type="project" value="TreeGrafter"/>
</dbReference>
<organism evidence="15 16">
    <name type="scientific">Amphibalanus amphitrite</name>
    <name type="common">Striped barnacle</name>
    <name type="synonym">Balanus amphitrite</name>
    <dbReference type="NCBI Taxonomy" id="1232801"/>
    <lineage>
        <taxon>Eukaryota</taxon>
        <taxon>Metazoa</taxon>
        <taxon>Ecdysozoa</taxon>
        <taxon>Arthropoda</taxon>
        <taxon>Crustacea</taxon>
        <taxon>Multicrustacea</taxon>
        <taxon>Cirripedia</taxon>
        <taxon>Thoracica</taxon>
        <taxon>Thoracicalcarea</taxon>
        <taxon>Balanomorpha</taxon>
        <taxon>Balanoidea</taxon>
        <taxon>Balanidae</taxon>
        <taxon>Amphibalaninae</taxon>
        <taxon>Amphibalanus</taxon>
    </lineage>
</organism>
<keyword evidence="2 11" id="KW-0812">Transmembrane</keyword>
<evidence type="ECO:0000256" key="9">
    <source>
        <dbReference type="ARBA" id="ARBA00023180"/>
    </source>
</evidence>
<evidence type="ECO:0000256" key="6">
    <source>
        <dbReference type="ARBA" id="ARBA00022989"/>
    </source>
</evidence>
<dbReference type="InterPro" id="IPR038677">
    <property type="entry name" value="WIF_sf"/>
</dbReference>
<evidence type="ECO:0000256" key="8">
    <source>
        <dbReference type="ARBA" id="ARBA00023170"/>
    </source>
</evidence>
<dbReference type="InterPro" id="IPR011009">
    <property type="entry name" value="Kinase-like_dom_sf"/>
</dbReference>
<dbReference type="GO" id="GO:0010976">
    <property type="term" value="P:positive regulation of neuron projection development"/>
    <property type="evidence" value="ECO:0007669"/>
    <property type="project" value="TreeGrafter"/>
</dbReference>
<evidence type="ECO:0000313" key="16">
    <source>
        <dbReference type="Proteomes" id="UP000440578"/>
    </source>
</evidence>
<accession>A0A6A4VYX0</accession>
<feature type="chain" id="PRO_5025433021" evidence="12">
    <location>
        <begin position="21"/>
        <end position="637"/>
    </location>
</feature>
<dbReference type="Pfam" id="PF07714">
    <property type="entry name" value="PK_Tyr_Ser-Thr"/>
    <property type="match status" value="1"/>
</dbReference>
<dbReference type="EMBL" id="VIIS01001585">
    <property type="protein sequence ID" value="KAF0296042.1"/>
    <property type="molecule type" value="Genomic_DNA"/>
</dbReference>
<dbReference type="Gene3D" id="2.60.40.2170">
    <property type="entry name" value="Wnt, WIF domain"/>
    <property type="match status" value="1"/>
</dbReference>
<dbReference type="PANTHER" id="PTHR24416">
    <property type="entry name" value="TYROSINE-PROTEIN KINASE RECEPTOR"/>
    <property type="match status" value="1"/>
</dbReference>
<dbReference type="PRINTS" id="PR00109">
    <property type="entry name" value="TYRKINASE"/>
</dbReference>
<dbReference type="Gene3D" id="3.30.200.20">
    <property type="entry name" value="Phosphorylase Kinase, domain 1"/>
    <property type="match status" value="1"/>
</dbReference>
<evidence type="ECO:0000259" key="14">
    <source>
        <dbReference type="PROSITE" id="PS50814"/>
    </source>
</evidence>
<name>A0A6A4VYX0_AMPAM</name>
<evidence type="ECO:0000256" key="3">
    <source>
        <dbReference type="ARBA" id="ARBA00022729"/>
    </source>
</evidence>
<keyword evidence="16" id="KW-1185">Reference proteome</keyword>
<dbReference type="InterPro" id="IPR003306">
    <property type="entry name" value="WIF"/>
</dbReference>
<gene>
    <name evidence="15" type="primary">dnt_0</name>
    <name evidence="15" type="ORF">FJT64_006506</name>
</gene>
<dbReference type="AlphaFoldDB" id="A0A6A4VYX0"/>
<feature type="region of interest" description="Disordered" evidence="10">
    <location>
        <begin position="283"/>
        <end position="347"/>
    </location>
</feature>
<sequence>MAGWLAVITALLGLLSPARASVNLWVSRSETRALLGLATEIFYVQEGVINEYAMNFTVIVPSNISDLHFNWERTTRKPVEYNISLEVADPSVLDRPTLNIRSSGTVPQDHEVFTVHLPCRPGVTAETDVRLHIHLLLPRQPPLRRRKTNTLLTFRRTRVCRSETTPPAEPPDQRRTELMLEDAAGPTRLGDPPPDEDTASSGVLYMAIGCSCGVVLVIMIILAVVLSRNSAAKRRKRALSDTSGDYDTTHHYMQVPTPSYSCHSIRSTHHYASLRPLPTCPSYSSQKTVTTPLGPAVGQTHSLGSHGGAATFGQSLSHSVSQGLSHSSASSGQPSSSHGSGQRVRDVGERVSELMVDRRRVEIETVLKEGNFGRIATGWMADTERGEKERLIVKYASDRASPAQVSLLLQEGLVFYGLRHKNLQSVLGVAVEERAPPLVLYPYVKHWNLKQFLQTCSFGSRSDVRTLTVRDVVDLAEQVTQALLYLHMQNICHTDIAARNCCIDDTLHVKLADNALARDLFPEDYCCLADNINRSIKWMAMEAILTNQYTPASDVWSFGVLLWELTTLAQQPYVEVDPFEMASFLDEGYRLAQPLNCPDKLFSVMAVCWTREPEERPTAEQILDYLHSFTKQLSHYL</sequence>
<evidence type="ECO:0000256" key="7">
    <source>
        <dbReference type="ARBA" id="ARBA00023136"/>
    </source>
</evidence>
<dbReference type="InterPro" id="IPR001245">
    <property type="entry name" value="Ser-Thr/Tyr_kinase_cat_dom"/>
</dbReference>
<dbReference type="GO" id="GO:0051897">
    <property type="term" value="P:positive regulation of phosphatidylinositol 3-kinase/protein kinase B signal transduction"/>
    <property type="evidence" value="ECO:0007669"/>
    <property type="project" value="TreeGrafter"/>
</dbReference>
<reference evidence="15 16" key="1">
    <citation type="submission" date="2019-07" db="EMBL/GenBank/DDBJ databases">
        <title>Draft genome assembly of a fouling barnacle, Amphibalanus amphitrite (Darwin, 1854): The first reference genome for Thecostraca.</title>
        <authorList>
            <person name="Kim W."/>
        </authorList>
    </citation>
    <scope>NUCLEOTIDE SEQUENCE [LARGE SCALE GENOMIC DNA]</scope>
    <source>
        <strain evidence="15">SNU_AA5</strain>
        <tissue evidence="15">Soma without cirri and trophi</tissue>
    </source>
</reference>
<keyword evidence="3 12" id="KW-0732">Signal</keyword>
<keyword evidence="7 11" id="KW-0472">Membrane</keyword>
<evidence type="ECO:0000256" key="10">
    <source>
        <dbReference type="SAM" id="MobiDB-lite"/>
    </source>
</evidence>
<dbReference type="InterPro" id="IPR008266">
    <property type="entry name" value="Tyr_kinase_AS"/>
</dbReference>
<evidence type="ECO:0000256" key="2">
    <source>
        <dbReference type="ARBA" id="ARBA00022692"/>
    </source>
</evidence>
<feature type="signal peptide" evidence="12">
    <location>
        <begin position="1"/>
        <end position="20"/>
    </location>
</feature>
<dbReference type="OrthoDB" id="535945at2759"/>
<dbReference type="PROSITE" id="PS50011">
    <property type="entry name" value="PROTEIN_KINASE_DOM"/>
    <property type="match status" value="1"/>
</dbReference>
<evidence type="ECO:0000259" key="13">
    <source>
        <dbReference type="PROSITE" id="PS50011"/>
    </source>
</evidence>
<evidence type="ECO:0000256" key="4">
    <source>
        <dbReference type="ARBA" id="ARBA00022741"/>
    </source>
</evidence>
<dbReference type="GO" id="GO:0005524">
    <property type="term" value="F:ATP binding"/>
    <property type="evidence" value="ECO:0007669"/>
    <property type="project" value="UniProtKB-KW"/>
</dbReference>
<dbReference type="PROSITE" id="PS00109">
    <property type="entry name" value="PROTEIN_KINASE_TYR"/>
    <property type="match status" value="1"/>
</dbReference>
<dbReference type="PROSITE" id="PS50814">
    <property type="entry name" value="WIF"/>
    <property type="match status" value="1"/>
</dbReference>
<dbReference type="GO" id="GO:0043235">
    <property type="term" value="C:receptor complex"/>
    <property type="evidence" value="ECO:0007669"/>
    <property type="project" value="TreeGrafter"/>
</dbReference>
<evidence type="ECO:0000256" key="1">
    <source>
        <dbReference type="ARBA" id="ARBA00004162"/>
    </source>
</evidence>
<keyword evidence="6 11" id="KW-1133">Transmembrane helix</keyword>
<evidence type="ECO:0000256" key="12">
    <source>
        <dbReference type="SAM" id="SignalP"/>
    </source>
</evidence>
<dbReference type="Gene3D" id="1.10.510.10">
    <property type="entry name" value="Transferase(Phosphotransferase) domain 1"/>
    <property type="match status" value="1"/>
</dbReference>
<keyword evidence="5" id="KW-0067">ATP-binding</keyword>
<dbReference type="GO" id="GO:0004672">
    <property type="term" value="F:protein kinase activity"/>
    <property type="evidence" value="ECO:0007669"/>
    <property type="project" value="InterPro"/>
</dbReference>
<dbReference type="Pfam" id="PF02019">
    <property type="entry name" value="WIF"/>
    <property type="match status" value="1"/>
</dbReference>
<evidence type="ECO:0000256" key="11">
    <source>
        <dbReference type="SAM" id="Phobius"/>
    </source>
</evidence>
<dbReference type="PANTHER" id="PTHR24416:SF349">
    <property type="entry name" value="TYROSINE-PROTEIN KINASE RYK"/>
    <property type="match status" value="1"/>
</dbReference>
<evidence type="ECO:0000256" key="5">
    <source>
        <dbReference type="ARBA" id="ARBA00022840"/>
    </source>
</evidence>
<comment type="caution">
    <text evidence="15">The sequence shown here is derived from an EMBL/GenBank/DDBJ whole genome shotgun (WGS) entry which is preliminary data.</text>
</comment>
<keyword evidence="8" id="KW-0675">Receptor</keyword>
<proteinExistence type="predicted"/>
<keyword evidence="9" id="KW-0325">Glycoprotein</keyword>
<keyword evidence="15" id="KW-0418">Kinase</keyword>
<protein>
    <submittedName>
        <fullName evidence="15">Tyrosine-protein kinase Dnt</fullName>
    </submittedName>
</protein>
<feature type="compositionally biased region" description="Low complexity" evidence="10">
    <location>
        <begin position="313"/>
        <end position="342"/>
    </location>
</feature>
<evidence type="ECO:0000313" key="15">
    <source>
        <dbReference type="EMBL" id="KAF0296042.1"/>
    </source>
</evidence>
<feature type="domain" description="WIF" evidence="14">
    <location>
        <begin position="24"/>
        <end position="160"/>
    </location>
</feature>
<dbReference type="InterPro" id="IPR050122">
    <property type="entry name" value="RTK"/>
</dbReference>
<keyword evidence="15" id="KW-0808">Transferase</keyword>
<feature type="domain" description="Protein kinase" evidence="13">
    <location>
        <begin position="361"/>
        <end position="630"/>
    </location>
</feature>
<dbReference type="GO" id="GO:0005886">
    <property type="term" value="C:plasma membrane"/>
    <property type="evidence" value="ECO:0007669"/>
    <property type="project" value="UniProtKB-SubCell"/>
</dbReference>
<dbReference type="InterPro" id="IPR000719">
    <property type="entry name" value="Prot_kinase_dom"/>
</dbReference>
<comment type="subcellular location">
    <subcellularLocation>
        <location evidence="1">Cell membrane</location>
        <topology evidence="1">Single-pass membrane protein</topology>
    </subcellularLocation>
</comment>
<keyword evidence="4" id="KW-0547">Nucleotide-binding</keyword>